<dbReference type="CDD" id="cd01171">
    <property type="entry name" value="YXKO-related"/>
    <property type="match status" value="1"/>
</dbReference>
<feature type="domain" description="YjeF C-terminal" evidence="8">
    <location>
        <begin position="14"/>
        <end position="373"/>
    </location>
</feature>
<feature type="binding site" evidence="7">
    <location>
        <position position="291"/>
    </location>
    <ligand>
        <name>(6S)-NADPHX</name>
        <dbReference type="ChEBI" id="CHEBI:64076"/>
    </ligand>
</feature>
<accession>A0A4P9X3C5</accession>
<dbReference type="PANTHER" id="PTHR12592:SF0">
    <property type="entry name" value="ATP-DEPENDENT (S)-NAD(P)H-HYDRATE DEHYDRATASE"/>
    <property type="match status" value="1"/>
</dbReference>
<dbReference type="PROSITE" id="PS51383">
    <property type="entry name" value="YJEF_C_3"/>
    <property type="match status" value="1"/>
</dbReference>
<dbReference type="GO" id="GO:0046496">
    <property type="term" value="P:nicotinamide nucleotide metabolic process"/>
    <property type="evidence" value="ECO:0007669"/>
    <property type="project" value="UniProtKB-UniRule"/>
</dbReference>
<organism evidence="9 10">
    <name type="scientific">Caulochytrium protostelioides</name>
    <dbReference type="NCBI Taxonomy" id="1555241"/>
    <lineage>
        <taxon>Eukaryota</taxon>
        <taxon>Fungi</taxon>
        <taxon>Fungi incertae sedis</taxon>
        <taxon>Chytridiomycota</taxon>
        <taxon>Chytridiomycota incertae sedis</taxon>
        <taxon>Chytridiomycetes</taxon>
        <taxon>Caulochytriales</taxon>
        <taxon>Caulochytriaceae</taxon>
        <taxon>Caulochytrium</taxon>
    </lineage>
</organism>
<dbReference type="SUPFAM" id="SSF53613">
    <property type="entry name" value="Ribokinase-like"/>
    <property type="match status" value="1"/>
</dbReference>
<evidence type="ECO:0000256" key="4">
    <source>
        <dbReference type="ARBA" id="ARBA00023027"/>
    </source>
</evidence>
<evidence type="ECO:0000256" key="2">
    <source>
        <dbReference type="ARBA" id="ARBA00022840"/>
    </source>
</evidence>
<dbReference type="Proteomes" id="UP000274922">
    <property type="component" value="Unassembled WGS sequence"/>
</dbReference>
<keyword evidence="3" id="KW-0521">NADP</keyword>
<comment type="catalytic activity">
    <reaction evidence="6 7">
        <text>(6S)-NADPHX + ATP = ADP + phosphate + NADPH + H(+)</text>
        <dbReference type="Rhea" id="RHEA:32231"/>
        <dbReference type="ChEBI" id="CHEBI:15378"/>
        <dbReference type="ChEBI" id="CHEBI:30616"/>
        <dbReference type="ChEBI" id="CHEBI:43474"/>
        <dbReference type="ChEBI" id="CHEBI:57783"/>
        <dbReference type="ChEBI" id="CHEBI:64076"/>
        <dbReference type="ChEBI" id="CHEBI:456216"/>
        <dbReference type="EC" id="4.2.1.93"/>
    </reaction>
</comment>
<dbReference type="InterPro" id="IPR029056">
    <property type="entry name" value="Ribokinase-like"/>
</dbReference>
<comment type="similarity">
    <text evidence="7">Belongs to the NnrD/CARKD family.</text>
</comment>
<gene>
    <name evidence="9" type="ORF">CXG81DRAFT_14418</name>
</gene>
<feature type="binding site" evidence="7">
    <location>
        <position position="125"/>
    </location>
    <ligand>
        <name>(6S)-NADPHX</name>
        <dbReference type="ChEBI" id="CHEBI:64076"/>
    </ligand>
</feature>
<evidence type="ECO:0000256" key="5">
    <source>
        <dbReference type="ARBA" id="ARBA00023239"/>
    </source>
</evidence>
<dbReference type="HAMAP" id="MF_01965">
    <property type="entry name" value="NADHX_dehydratase"/>
    <property type="match status" value="1"/>
</dbReference>
<keyword evidence="7" id="KW-0597">Phosphoprotein</keyword>
<keyword evidence="5 7" id="KW-0456">Lyase</keyword>
<dbReference type="Pfam" id="PF01256">
    <property type="entry name" value="Carb_kinase"/>
    <property type="match status" value="1"/>
</dbReference>
<sequence>MASFQSRTASTTHLWRSIDAFLPPLNGRNHKGQSGRIAILGGSEDYTGAPFYSAMAALRTGADLSHVICHEKAGPPIKCYSPELMVHPVIRFPRADEDAARAARQQADQVMDLLTHLHVLVIGPGLGQHPHMQRVAGDVLARVAADCQAQAEASDGATARPTGPRGLVLDADAIRLVCDAPDVLAGPRAPRTILTPNANEWRRLAQACDVDLQAGADAADPAPVPSATLHALHAVASRLNAHGRVHILLKGRADAIVPGAAPQDGATPEAAPPVAICTTQGSGRRCGGQGDLLTGCAAALLAGAQLWEAGAFQPPHAASAQPQLPHTLPLPLCAAWGACHVVRLANARAFETHRRATSAVEILNALGPVMEDVWPVEQAPSEVTGVRVARI</sequence>
<evidence type="ECO:0000256" key="6">
    <source>
        <dbReference type="ARBA" id="ARBA00047472"/>
    </source>
</evidence>
<dbReference type="STRING" id="1555241.A0A4P9X3C5"/>
<dbReference type="AlphaFoldDB" id="A0A4P9X3C5"/>
<evidence type="ECO:0000259" key="8">
    <source>
        <dbReference type="PROSITE" id="PS51383"/>
    </source>
</evidence>
<keyword evidence="7" id="KW-0963">Cytoplasm</keyword>
<dbReference type="InterPro" id="IPR000631">
    <property type="entry name" value="CARKD"/>
</dbReference>
<feature type="binding site" evidence="7">
    <location>
        <begin position="197"/>
        <end position="203"/>
    </location>
    <ligand>
        <name>(6S)-NADPHX</name>
        <dbReference type="ChEBI" id="CHEBI:64076"/>
    </ligand>
</feature>
<dbReference type="GO" id="GO:0005737">
    <property type="term" value="C:cytoplasm"/>
    <property type="evidence" value="ECO:0007669"/>
    <property type="project" value="UniProtKB-SubCell"/>
</dbReference>
<protein>
    <recommendedName>
        <fullName evidence="7">ATP-dependent (S)-NAD(P)H-hydrate dehydratase</fullName>
        <ecNumber evidence="7">4.2.1.93</ecNumber>
    </recommendedName>
    <alternativeName>
        <fullName evidence="7">ATP-dependent NAD(P)HX dehydratase</fullName>
    </alternativeName>
</protein>
<comment type="catalytic activity">
    <reaction evidence="7">
        <text>(6S)-NADHX + ATP = ADP + phosphate + NADH + H(+)</text>
        <dbReference type="Rhea" id="RHEA:19017"/>
        <dbReference type="ChEBI" id="CHEBI:15378"/>
        <dbReference type="ChEBI" id="CHEBI:30616"/>
        <dbReference type="ChEBI" id="CHEBI:43474"/>
        <dbReference type="ChEBI" id="CHEBI:57945"/>
        <dbReference type="ChEBI" id="CHEBI:64074"/>
        <dbReference type="ChEBI" id="CHEBI:456216"/>
        <dbReference type="EC" id="4.2.1.93"/>
    </reaction>
</comment>
<feature type="binding site" evidence="7">
    <location>
        <begin position="281"/>
        <end position="290"/>
    </location>
    <ligand>
        <name>ATP</name>
        <dbReference type="ChEBI" id="CHEBI:30616"/>
    </ligand>
</feature>
<dbReference type="PANTHER" id="PTHR12592">
    <property type="entry name" value="ATP-DEPENDENT (S)-NAD(P)H-HYDRATE DEHYDRATASE FAMILY MEMBER"/>
    <property type="match status" value="1"/>
</dbReference>
<proteinExistence type="inferred from homology"/>
<comment type="subcellular location">
    <subcellularLocation>
        <location evidence="7">Cytoplasm</location>
    </subcellularLocation>
</comment>
<dbReference type="GO" id="GO:0110051">
    <property type="term" value="P:metabolite repair"/>
    <property type="evidence" value="ECO:0007669"/>
    <property type="project" value="TreeGrafter"/>
</dbReference>
<dbReference type="NCBIfam" id="TIGR00196">
    <property type="entry name" value="yjeF_cterm"/>
    <property type="match status" value="1"/>
</dbReference>
<dbReference type="EC" id="4.2.1.93" evidence="7"/>
<keyword evidence="1 7" id="KW-0547">Nucleotide-binding</keyword>
<evidence type="ECO:0000256" key="1">
    <source>
        <dbReference type="ARBA" id="ARBA00022741"/>
    </source>
</evidence>
<evidence type="ECO:0000256" key="3">
    <source>
        <dbReference type="ARBA" id="ARBA00022857"/>
    </source>
</evidence>
<dbReference type="EMBL" id="ML014280">
    <property type="protein sequence ID" value="RKO99510.1"/>
    <property type="molecule type" value="Genomic_DNA"/>
</dbReference>
<evidence type="ECO:0000313" key="9">
    <source>
        <dbReference type="EMBL" id="RKO99510.1"/>
    </source>
</evidence>
<keyword evidence="4 7" id="KW-0520">NAD</keyword>
<reference evidence="10" key="1">
    <citation type="journal article" date="2018" name="Nat. Microbiol.">
        <title>Leveraging single-cell genomics to expand the fungal tree of life.</title>
        <authorList>
            <person name="Ahrendt S.R."/>
            <person name="Quandt C.A."/>
            <person name="Ciobanu D."/>
            <person name="Clum A."/>
            <person name="Salamov A."/>
            <person name="Andreopoulos B."/>
            <person name="Cheng J.F."/>
            <person name="Woyke T."/>
            <person name="Pelin A."/>
            <person name="Henrissat B."/>
            <person name="Reynolds N.K."/>
            <person name="Benny G.L."/>
            <person name="Smith M.E."/>
            <person name="James T.Y."/>
            <person name="Grigoriev I.V."/>
        </authorList>
    </citation>
    <scope>NUCLEOTIDE SEQUENCE [LARGE SCALE GENOMIC DNA]</scope>
    <source>
        <strain evidence="10">ATCC 52028</strain>
    </source>
</reference>
<keyword evidence="10" id="KW-1185">Reference proteome</keyword>
<comment type="cofactor">
    <cofactor evidence="7">
        <name>Mg(2+)</name>
        <dbReference type="ChEBI" id="CHEBI:18420"/>
    </cofactor>
</comment>
<name>A0A4P9X3C5_9FUNG</name>
<dbReference type="GO" id="GO:0047453">
    <property type="term" value="F:ATP-dependent NAD(P)H-hydrate dehydratase activity"/>
    <property type="evidence" value="ECO:0007669"/>
    <property type="project" value="UniProtKB-UniRule"/>
</dbReference>
<evidence type="ECO:0000256" key="7">
    <source>
        <dbReference type="HAMAP-Rule" id="MF_03157"/>
    </source>
</evidence>
<dbReference type="GO" id="GO:0005524">
    <property type="term" value="F:ATP binding"/>
    <property type="evidence" value="ECO:0007669"/>
    <property type="project" value="UniProtKB-KW"/>
</dbReference>
<dbReference type="OrthoDB" id="8110916at2759"/>
<keyword evidence="2 7" id="KW-0067">ATP-binding</keyword>
<feature type="binding site" evidence="7">
    <location>
        <begin position="250"/>
        <end position="254"/>
    </location>
    <ligand>
        <name>ATP</name>
        <dbReference type="ChEBI" id="CHEBI:30616"/>
    </ligand>
</feature>
<dbReference type="Gene3D" id="3.40.1190.20">
    <property type="match status" value="1"/>
</dbReference>
<evidence type="ECO:0000313" key="10">
    <source>
        <dbReference type="Proteomes" id="UP000274922"/>
    </source>
</evidence>
<comment type="function">
    <text evidence="7">Catalyzes the dehydration of the S-form of NAD(P)HX at the expense of ATP, which is converted to ADP. Together with NAD(P)HX epimerase, which catalyzes the epimerization of the S- and R-forms, the enzyme allows the repair of both epimers of NAD(P)HX, a damaged form of NAD(P)H that is a result of enzymatic or heat-dependent hydration.</text>
</comment>